<keyword evidence="4 8" id="KW-0812">Transmembrane</keyword>
<feature type="transmembrane region" description="Helical" evidence="8">
    <location>
        <begin position="377"/>
        <end position="393"/>
    </location>
</feature>
<feature type="transmembrane region" description="Helical" evidence="8">
    <location>
        <begin position="314"/>
        <end position="332"/>
    </location>
</feature>
<reference evidence="9 10" key="1">
    <citation type="submission" date="2024-09" db="EMBL/GenBank/DDBJ databases">
        <authorList>
            <person name="Sun Q."/>
            <person name="Mori K."/>
        </authorList>
    </citation>
    <scope>NUCLEOTIDE SEQUENCE [LARGE SCALE GENOMIC DNA]</scope>
    <source>
        <strain evidence="9 10">CCM 7706</strain>
    </source>
</reference>
<keyword evidence="2" id="KW-1003">Cell membrane</keyword>
<sequence>MGSRPPARWLLAAVTMASGLLLAHHVLEFAAVLREGAGAAALTLDFRTYMCGAASLKTPYDICHNGEFVSGFVYPPPSLIYFHLLSRMPMDLAFLLHSAMSMAALAGAAWAALRLVDVPRSAAITALLAALAIAPIGTSIAAGQVNILLMASAVVGMGCASRGRPVCAGLAIALGFWLKIYPGLVPALFLTPRKWRAALATVAACAALALVGLLWAAPGLYIQYFTALLPQAQGYTMPGVAQSLAGVATHVAAGGGQPILHFVPIPEAVQLASRVVLAVGVLLAMAHGLATREARPLDSLNLLLCASLVAAPNAWGYHYALVFPAILAALARTLHHPRALRTAVVLACWLALVIPAWTDPPAPLAAQPWFNVPFRARYGLVALVLIALILWDARQDLRSALGRWRVPSGNFSRR</sequence>
<organism evidence="9 10">
    <name type="scientific">Novosphingobium soli</name>
    <dbReference type="NCBI Taxonomy" id="574956"/>
    <lineage>
        <taxon>Bacteria</taxon>
        <taxon>Pseudomonadati</taxon>
        <taxon>Pseudomonadota</taxon>
        <taxon>Alphaproteobacteria</taxon>
        <taxon>Sphingomonadales</taxon>
        <taxon>Sphingomonadaceae</taxon>
        <taxon>Novosphingobium</taxon>
    </lineage>
</organism>
<evidence type="ECO:0000313" key="10">
    <source>
        <dbReference type="Proteomes" id="UP001589798"/>
    </source>
</evidence>
<feature type="transmembrane region" description="Helical" evidence="8">
    <location>
        <begin position="169"/>
        <end position="190"/>
    </location>
</feature>
<keyword evidence="3 9" id="KW-0808">Transferase</keyword>
<dbReference type="InterPro" id="IPR018584">
    <property type="entry name" value="GT87"/>
</dbReference>
<keyword evidence="9" id="KW-0328">Glycosyltransferase</keyword>
<evidence type="ECO:0000256" key="8">
    <source>
        <dbReference type="SAM" id="Phobius"/>
    </source>
</evidence>
<dbReference type="GO" id="GO:0016757">
    <property type="term" value="F:glycosyltransferase activity"/>
    <property type="evidence" value="ECO:0007669"/>
    <property type="project" value="UniProtKB-KW"/>
</dbReference>
<evidence type="ECO:0000313" key="9">
    <source>
        <dbReference type="EMBL" id="MFC0204975.1"/>
    </source>
</evidence>
<keyword evidence="10" id="KW-1185">Reference proteome</keyword>
<protein>
    <submittedName>
        <fullName evidence="9">Glycosyltransferase family 87 protein</fullName>
        <ecNumber evidence="9">2.4.-.-</ecNumber>
    </submittedName>
</protein>
<keyword evidence="5 8" id="KW-1133">Transmembrane helix</keyword>
<evidence type="ECO:0000256" key="5">
    <source>
        <dbReference type="ARBA" id="ARBA00022989"/>
    </source>
</evidence>
<feature type="transmembrane region" description="Helical" evidence="8">
    <location>
        <begin position="92"/>
        <end position="113"/>
    </location>
</feature>
<name>A0ABV6CW75_9SPHN</name>
<proteinExistence type="inferred from homology"/>
<comment type="caution">
    <text evidence="9">The sequence shown here is derived from an EMBL/GenBank/DDBJ whole genome shotgun (WGS) entry which is preliminary data.</text>
</comment>
<dbReference type="EMBL" id="JBHLWK010000013">
    <property type="protein sequence ID" value="MFC0204975.1"/>
    <property type="molecule type" value="Genomic_DNA"/>
</dbReference>
<evidence type="ECO:0000256" key="1">
    <source>
        <dbReference type="ARBA" id="ARBA00004651"/>
    </source>
</evidence>
<dbReference type="Proteomes" id="UP001589798">
    <property type="component" value="Unassembled WGS sequence"/>
</dbReference>
<comment type="similarity">
    <text evidence="7">Belongs to the glycosyltransferase 87 family.</text>
</comment>
<dbReference type="Pfam" id="PF09594">
    <property type="entry name" value="GT87"/>
    <property type="match status" value="1"/>
</dbReference>
<feature type="transmembrane region" description="Helical" evidence="8">
    <location>
        <begin position="339"/>
        <end position="357"/>
    </location>
</feature>
<evidence type="ECO:0000256" key="4">
    <source>
        <dbReference type="ARBA" id="ARBA00022692"/>
    </source>
</evidence>
<dbReference type="RefSeq" id="WP_379556289.1">
    <property type="nucleotide sequence ID" value="NZ_JBHUKO010000002.1"/>
</dbReference>
<dbReference type="EC" id="2.4.-.-" evidence="9"/>
<evidence type="ECO:0000256" key="2">
    <source>
        <dbReference type="ARBA" id="ARBA00022475"/>
    </source>
</evidence>
<accession>A0ABV6CW75</accession>
<feature type="transmembrane region" description="Helical" evidence="8">
    <location>
        <begin position="197"/>
        <end position="224"/>
    </location>
</feature>
<gene>
    <name evidence="9" type="ORF">ACFFJC_11895</name>
</gene>
<evidence type="ECO:0000256" key="6">
    <source>
        <dbReference type="ARBA" id="ARBA00023136"/>
    </source>
</evidence>
<feature type="transmembrane region" description="Helical" evidence="8">
    <location>
        <begin position="125"/>
        <end position="149"/>
    </location>
</feature>
<comment type="subcellular location">
    <subcellularLocation>
        <location evidence="1">Cell membrane</location>
        <topology evidence="1">Multi-pass membrane protein</topology>
    </subcellularLocation>
</comment>
<evidence type="ECO:0000256" key="7">
    <source>
        <dbReference type="ARBA" id="ARBA00024033"/>
    </source>
</evidence>
<evidence type="ECO:0000256" key="3">
    <source>
        <dbReference type="ARBA" id="ARBA00022679"/>
    </source>
</evidence>
<keyword evidence="6 8" id="KW-0472">Membrane</keyword>